<gene>
    <name evidence="1" type="ORF">I6N96_03315</name>
</gene>
<dbReference type="RefSeq" id="WP_209556062.1">
    <property type="nucleotide sequence ID" value="NZ_JAEDXU010000001.1"/>
</dbReference>
<organism evidence="1 2">
    <name type="scientific">Enterococcus larvae</name>
    <dbReference type="NCBI Taxonomy" id="2794352"/>
    <lineage>
        <taxon>Bacteria</taxon>
        <taxon>Bacillati</taxon>
        <taxon>Bacillota</taxon>
        <taxon>Bacilli</taxon>
        <taxon>Lactobacillales</taxon>
        <taxon>Enterococcaceae</taxon>
        <taxon>Enterococcus</taxon>
    </lineage>
</organism>
<evidence type="ECO:0000313" key="1">
    <source>
        <dbReference type="EMBL" id="MBP1045292.1"/>
    </source>
</evidence>
<evidence type="ECO:0000313" key="2">
    <source>
        <dbReference type="Proteomes" id="UP000673375"/>
    </source>
</evidence>
<protein>
    <submittedName>
        <fullName evidence="1">Uncharacterized protein</fullName>
    </submittedName>
</protein>
<name>A0ABS4CH60_9ENTE</name>
<proteinExistence type="predicted"/>
<sequence>MSSRYSEAQKQAATAYFSSKSGIILEEGEKPSGNYVYQVQINGSNKRFKIDNDHLYWWEHKSGHWNWKPIPEAKLPRLDRRIKQLDAFRESLLSEMEKAT</sequence>
<keyword evidence="2" id="KW-1185">Reference proteome</keyword>
<comment type="caution">
    <text evidence="1">The sequence shown here is derived from an EMBL/GenBank/DDBJ whole genome shotgun (WGS) entry which is preliminary data.</text>
</comment>
<reference evidence="1 2" key="1">
    <citation type="submission" date="2020-12" db="EMBL/GenBank/DDBJ databases">
        <title>Vagococcus allomyrinae sp. nov. and Enterococcus lavae sp. nov., isolated from the larvae of Allomyrina dichotoma.</title>
        <authorList>
            <person name="Lee S.D."/>
        </authorList>
    </citation>
    <scope>NUCLEOTIDE SEQUENCE [LARGE SCALE GENOMIC DNA]</scope>
    <source>
        <strain evidence="1 2">BWM-S5</strain>
    </source>
</reference>
<accession>A0ABS4CH60</accession>
<dbReference type="Proteomes" id="UP000673375">
    <property type="component" value="Unassembled WGS sequence"/>
</dbReference>
<dbReference type="EMBL" id="JAEDXU010000001">
    <property type="protein sequence ID" value="MBP1045292.1"/>
    <property type="molecule type" value="Genomic_DNA"/>
</dbReference>